<organism evidence="1 2">
    <name type="scientific">Botrytis paeoniae</name>
    <dbReference type="NCBI Taxonomy" id="278948"/>
    <lineage>
        <taxon>Eukaryota</taxon>
        <taxon>Fungi</taxon>
        <taxon>Dikarya</taxon>
        <taxon>Ascomycota</taxon>
        <taxon>Pezizomycotina</taxon>
        <taxon>Leotiomycetes</taxon>
        <taxon>Helotiales</taxon>
        <taxon>Sclerotiniaceae</taxon>
        <taxon>Botrytis</taxon>
    </lineage>
</organism>
<proteinExistence type="predicted"/>
<dbReference type="AlphaFoldDB" id="A0A4Z1FTM1"/>
<dbReference type="EMBL" id="PQXI01000088">
    <property type="protein sequence ID" value="TGO25077.1"/>
    <property type="molecule type" value="Genomic_DNA"/>
</dbReference>
<keyword evidence="2" id="KW-1185">Reference proteome</keyword>
<dbReference type="Proteomes" id="UP000297910">
    <property type="component" value="Unassembled WGS sequence"/>
</dbReference>
<evidence type="ECO:0000313" key="1">
    <source>
        <dbReference type="EMBL" id="TGO25077.1"/>
    </source>
</evidence>
<accession>A0A4Z1FTM1</accession>
<name>A0A4Z1FTM1_9HELO</name>
<reference evidence="1 2" key="1">
    <citation type="submission" date="2017-12" db="EMBL/GenBank/DDBJ databases">
        <title>Comparative genomics of Botrytis spp.</title>
        <authorList>
            <person name="Valero-Jimenez C.A."/>
            <person name="Tapia P."/>
            <person name="Veloso J."/>
            <person name="Silva-Moreno E."/>
            <person name="Staats M."/>
            <person name="Valdes J.H."/>
            <person name="Van Kan J.A.L."/>
        </authorList>
    </citation>
    <scope>NUCLEOTIDE SEQUENCE [LARGE SCALE GENOMIC DNA]</scope>
    <source>
        <strain evidence="1 2">Bp0003</strain>
    </source>
</reference>
<gene>
    <name evidence="1" type="ORF">BPAE_0088g00290</name>
</gene>
<protein>
    <submittedName>
        <fullName evidence="1">Uncharacterized protein</fullName>
    </submittedName>
</protein>
<comment type="caution">
    <text evidence="1">The sequence shown here is derived from an EMBL/GenBank/DDBJ whole genome shotgun (WGS) entry which is preliminary data.</text>
</comment>
<evidence type="ECO:0000313" key="2">
    <source>
        <dbReference type="Proteomes" id="UP000297910"/>
    </source>
</evidence>
<sequence length="109" mass="11376">MSSPSLTVTTQPLLALNPSATLKLCLKKFSAVIPVFVSGSGVELAINPLTSAAAVSLLLSHPTSLTIVQAGPPPSSTKRFAQGKTTLTTSYLCVRKNSTGHEISQKNVR</sequence>